<dbReference type="EMBL" id="POTM01000069">
    <property type="protein sequence ID" value="TLH58317.1"/>
    <property type="molecule type" value="Genomic_DNA"/>
</dbReference>
<sequence length="68" mass="7652">MVVSDDDDASRFVRSLSFLKRGRPPIVDREQYGPVNLVSIKHAGSTPSLSAQPGLDPRRYAPKWRTKQ</sequence>
<protein>
    <submittedName>
        <fullName evidence="2">Uncharacterized protein</fullName>
    </submittedName>
</protein>
<organism evidence="2 3">
    <name type="scientific">Mycolicibacterium phocaicum</name>
    <dbReference type="NCBI Taxonomy" id="319706"/>
    <lineage>
        <taxon>Bacteria</taxon>
        <taxon>Bacillati</taxon>
        <taxon>Actinomycetota</taxon>
        <taxon>Actinomycetes</taxon>
        <taxon>Mycobacteriales</taxon>
        <taxon>Mycobacteriaceae</taxon>
        <taxon>Mycolicibacterium</taxon>
    </lineage>
</organism>
<dbReference type="AlphaFoldDB" id="A0AA94UC99"/>
<keyword evidence="3" id="KW-1185">Reference proteome</keyword>
<reference evidence="2 3" key="1">
    <citation type="submission" date="2018-01" db="EMBL/GenBank/DDBJ databases">
        <title>Comparative genomics of Mycobacterium mucogenicum and Mycobacterium neoaurum clade members emphasizing tRNA and non-coding RNA.</title>
        <authorList>
            <person name="Behra P.R.K."/>
            <person name="Pettersson B.M.F."/>
            <person name="Das S."/>
            <person name="Dasgupta S."/>
            <person name="Kirsebom L.A."/>
        </authorList>
    </citation>
    <scope>NUCLEOTIDE SEQUENCE [LARGE SCALE GENOMIC DNA]</scope>
    <source>
        <strain evidence="2 3">DSM 45104</strain>
    </source>
</reference>
<gene>
    <name evidence="2" type="ORF">C1S79_27900</name>
</gene>
<accession>A0AA94UC99</accession>
<feature type="region of interest" description="Disordered" evidence="1">
    <location>
        <begin position="44"/>
        <end position="68"/>
    </location>
</feature>
<dbReference type="Proteomes" id="UP000309984">
    <property type="component" value="Unassembled WGS sequence"/>
</dbReference>
<evidence type="ECO:0000313" key="2">
    <source>
        <dbReference type="EMBL" id="TLH58317.1"/>
    </source>
</evidence>
<proteinExistence type="predicted"/>
<comment type="caution">
    <text evidence="2">The sequence shown here is derived from an EMBL/GenBank/DDBJ whole genome shotgun (WGS) entry which is preliminary data.</text>
</comment>
<name>A0AA94UC99_9MYCO</name>
<evidence type="ECO:0000256" key="1">
    <source>
        <dbReference type="SAM" id="MobiDB-lite"/>
    </source>
</evidence>
<evidence type="ECO:0000313" key="3">
    <source>
        <dbReference type="Proteomes" id="UP000309984"/>
    </source>
</evidence>